<reference evidence="2" key="1">
    <citation type="journal article" date="2015" name="Genome Announc.">
        <title>Genome sequence of the AIDS-associated pathogen Penicillium marneffei (ATCC18224) and its near taxonomic relative Talaromyces stipitatus (ATCC10500).</title>
        <authorList>
            <person name="Nierman W.C."/>
            <person name="Fedorova-Abrams N.D."/>
            <person name="Andrianopoulos A."/>
        </authorList>
    </citation>
    <scope>NUCLEOTIDE SEQUENCE [LARGE SCALE GENOMIC DNA]</scope>
    <source>
        <strain evidence="2">ATCC 10500 / CBS 375.48 / QM 6759 / NRRL 1006</strain>
    </source>
</reference>
<dbReference type="Proteomes" id="UP000001745">
    <property type="component" value="Unassembled WGS sequence"/>
</dbReference>
<dbReference type="FunCoup" id="B8MLX5">
    <property type="interactions" value="614"/>
</dbReference>
<organism evidence="1 2">
    <name type="scientific">Talaromyces stipitatus (strain ATCC 10500 / CBS 375.48 / QM 6759 / NRRL 1006)</name>
    <name type="common">Penicillium stipitatum</name>
    <dbReference type="NCBI Taxonomy" id="441959"/>
    <lineage>
        <taxon>Eukaryota</taxon>
        <taxon>Fungi</taxon>
        <taxon>Dikarya</taxon>
        <taxon>Ascomycota</taxon>
        <taxon>Pezizomycotina</taxon>
        <taxon>Eurotiomycetes</taxon>
        <taxon>Eurotiomycetidae</taxon>
        <taxon>Eurotiales</taxon>
        <taxon>Trichocomaceae</taxon>
        <taxon>Talaromyces</taxon>
        <taxon>Talaromyces sect. Talaromyces</taxon>
    </lineage>
</organism>
<evidence type="ECO:0000313" key="2">
    <source>
        <dbReference type="Proteomes" id="UP000001745"/>
    </source>
</evidence>
<dbReference type="EMBL" id="EQ962658">
    <property type="protein sequence ID" value="EED13487.1"/>
    <property type="molecule type" value="Genomic_DNA"/>
</dbReference>
<dbReference type="eggNOG" id="ENOG502QWTJ">
    <property type="taxonomic scope" value="Eukaryota"/>
</dbReference>
<keyword evidence="2" id="KW-1185">Reference proteome</keyword>
<dbReference type="GeneID" id="8103441"/>
<evidence type="ECO:0000313" key="1">
    <source>
        <dbReference type="EMBL" id="EED13487.1"/>
    </source>
</evidence>
<dbReference type="VEuPathDB" id="FungiDB:TSTA_097430"/>
<dbReference type="RefSeq" id="XP_002485725.1">
    <property type="nucleotide sequence ID" value="XM_002485680.1"/>
</dbReference>
<dbReference type="AlphaFoldDB" id="B8MLX5"/>
<dbReference type="STRING" id="441959.B8MLX5"/>
<protein>
    <recommendedName>
        <fullName evidence="3">C6 finger domain protein</fullName>
    </recommendedName>
</protein>
<dbReference type="PANTHER" id="PTHR47657:SF10">
    <property type="entry name" value="ZN(II)2CYS6 TRANSCRIPTION FACTOR (EUROFUNG)"/>
    <property type="match status" value="1"/>
</dbReference>
<dbReference type="GO" id="GO:0000981">
    <property type="term" value="F:DNA-binding transcription factor activity, RNA polymerase II-specific"/>
    <property type="evidence" value="ECO:0007669"/>
    <property type="project" value="TreeGrafter"/>
</dbReference>
<dbReference type="InterPro" id="IPR052400">
    <property type="entry name" value="Zn2-C6_fungal_TF"/>
</dbReference>
<sequence length="498" mass="55153">MDSQLGIAYCVPTEGCHHVPAARNQSKAGTIFSKLWCRVALCLRGDKEGTGRTTSSRATVATLARDEESSSRGLANCRGLRNTERVFSVSHSLLPLEFHQPGLSTLPASTLHCGSTDLADMSLLTRFILDTSQKMSLLPTRVVMWQRVIPEIATKREYLMHLLLALAGMHAQYEYYASTLVDSNPTDYRNGAWFVGNPSADVDLYRMIGHHQQGLEGVQEAICHVSSATAEEVCCGSILITAFAFGSLSISGYNNSIEPGLSHEDESPSTEWIRLCRGLIGVIQEHWTTLKRGRLRSMLSYNHVNDDWKMYPPLEPLSSSPRLIQGSRVLSIFAQGSSKALSMLRTFSTTLFSSSAASSELSLSPYRTTEDSQLDTTDDYDADYGITIDNLEDIYMRILYVLHFTESERSCSASLDIQIDLEDAAVTAWPQMISDAFISSLDPKCPLGIANGFSFTILAHFYLTLILLEDLWYLNRGIRKEIQKIARLVSTATEGVEA</sequence>
<name>B8MLX5_TALSN</name>
<accession>B8MLX5</accession>
<dbReference type="PANTHER" id="PTHR47657">
    <property type="entry name" value="STEROL REGULATORY ELEMENT-BINDING PROTEIN ECM22"/>
    <property type="match status" value="1"/>
</dbReference>
<evidence type="ECO:0008006" key="3">
    <source>
        <dbReference type="Google" id="ProtNLM"/>
    </source>
</evidence>
<dbReference type="PhylomeDB" id="B8MLX5"/>
<dbReference type="OrthoDB" id="3546279at2759"/>
<dbReference type="InParanoid" id="B8MLX5"/>
<dbReference type="OMA" id="KKEYLMH"/>
<proteinExistence type="predicted"/>
<gene>
    <name evidence="1" type="ORF">TSTA_097430</name>
</gene>
<dbReference type="HOGENOM" id="CLU_041189_0_0_1"/>